<evidence type="ECO:0000259" key="1">
    <source>
        <dbReference type="Pfam" id="PF10354"/>
    </source>
</evidence>
<dbReference type="PANTHER" id="PTHR11538">
    <property type="entry name" value="PHENYLALANYL-TRNA SYNTHETASE"/>
    <property type="match status" value="1"/>
</dbReference>
<reference evidence="2 3" key="1">
    <citation type="submission" date="2024-05" db="EMBL/GenBank/DDBJ databases">
        <title>Haplotype-resolved chromosome-level genome assembly of Huyou (Citrus changshanensis).</title>
        <authorList>
            <person name="Miao C."/>
            <person name="Chen W."/>
            <person name="Wu Y."/>
            <person name="Wang L."/>
            <person name="Zhao S."/>
            <person name="Grierson D."/>
            <person name="Xu C."/>
            <person name="Chen K."/>
        </authorList>
    </citation>
    <scope>NUCLEOTIDE SEQUENCE [LARGE SCALE GENOMIC DNA]</scope>
    <source>
        <strain evidence="2">01-14</strain>
        <tissue evidence="2">Leaf</tissue>
    </source>
</reference>
<dbReference type="GO" id="GO:0070475">
    <property type="term" value="P:rRNA base methylation"/>
    <property type="evidence" value="ECO:0007669"/>
    <property type="project" value="InterPro"/>
</dbReference>
<dbReference type="AlphaFoldDB" id="A0AAP0QND8"/>
<evidence type="ECO:0000313" key="3">
    <source>
        <dbReference type="Proteomes" id="UP001428341"/>
    </source>
</evidence>
<gene>
    <name evidence="2" type="ORF">WN944_002318</name>
</gene>
<organism evidence="2 3">
    <name type="scientific">Citrus x changshan-huyou</name>
    <dbReference type="NCBI Taxonomy" id="2935761"/>
    <lineage>
        <taxon>Eukaryota</taxon>
        <taxon>Viridiplantae</taxon>
        <taxon>Streptophyta</taxon>
        <taxon>Embryophyta</taxon>
        <taxon>Tracheophyta</taxon>
        <taxon>Spermatophyta</taxon>
        <taxon>Magnoliopsida</taxon>
        <taxon>eudicotyledons</taxon>
        <taxon>Gunneridae</taxon>
        <taxon>Pentapetalae</taxon>
        <taxon>rosids</taxon>
        <taxon>malvids</taxon>
        <taxon>Sapindales</taxon>
        <taxon>Rutaceae</taxon>
        <taxon>Aurantioideae</taxon>
        <taxon>Citrus</taxon>
    </lineage>
</organism>
<protein>
    <recommendedName>
        <fullName evidence="1">25S rRNA (uridine-N(3))-methyltransferase BMT5-like domain-containing protein</fullName>
    </recommendedName>
</protein>
<accession>A0AAP0QND8</accession>
<name>A0AAP0QND8_9ROSI</name>
<dbReference type="GO" id="GO:0070042">
    <property type="term" value="F:rRNA (uridine-N3-)-methyltransferase activity"/>
    <property type="evidence" value="ECO:0007669"/>
    <property type="project" value="InterPro"/>
</dbReference>
<dbReference type="Proteomes" id="UP001428341">
    <property type="component" value="Unassembled WGS sequence"/>
</dbReference>
<proteinExistence type="predicted"/>
<dbReference type="EMBL" id="JBCGBO010000004">
    <property type="protein sequence ID" value="KAK9209949.1"/>
    <property type="molecule type" value="Genomic_DNA"/>
</dbReference>
<comment type="caution">
    <text evidence="2">The sequence shown here is derived from an EMBL/GenBank/DDBJ whole genome shotgun (WGS) entry which is preliminary data.</text>
</comment>
<keyword evidence="3" id="KW-1185">Reference proteome</keyword>
<feature type="domain" description="25S rRNA (uridine-N(3))-methyltransferase BMT5-like" evidence="1">
    <location>
        <begin position="46"/>
        <end position="107"/>
    </location>
</feature>
<evidence type="ECO:0000313" key="2">
    <source>
        <dbReference type="EMBL" id="KAK9209949.1"/>
    </source>
</evidence>
<dbReference type="Pfam" id="PF10354">
    <property type="entry name" value="BMT5-like"/>
    <property type="match status" value="1"/>
</dbReference>
<dbReference type="GO" id="GO:0005737">
    <property type="term" value="C:cytoplasm"/>
    <property type="evidence" value="ECO:0007669"/>
    <property type="project" value="TreeGrafter"/>
</dbReference>
<dbReference type="InterPro" id="IPR019446">
    <property type="entry name" value="BMT5-like"/>
</dbReference>
<sequence length="194" mass="22113">MITELIETSRKASRVQVDSNQAASRLFQAASRLENCPKPESKRLAAWSRKFEEARSNFDTLKKLGASILHGVDATEMKDHPELSKRKFDRIIFNFPHAGFHGREDDDEFLDELHNTRITEGSHQPRRCRLVRIVSLTTSIRCRFIDILNTPSNTPNLLRATHGIKLCCLNSILLGEVLEVDDISTHLLHDDAKK</sequence>
<dbReference type="PANTHER" id="PTHR11538:SF26">
    <property type="entry name" value="FERREDOXIN-FOLD ANTICODON-BINDING DOMAIN-CONTAINING PROTEIN 1"/>
    <property type="match status" value="1"/>
</dbReference>